<reference evidence="2 3" key="1">
    <citation type="submission" date="2020-06" db="EMBL/GenBank/DDBJ databases">
        <title>Genomic analysis of Salicibibacter sp. NKC21-4.</title>
        <authorList>
            <person name="Oh Y.J."/>
        </authorList>
    </citation>
    <scope>NUCLEOTIDE SEQUENCE [LARGE SCALE GENOMIC DNA]</scope>
    <source>
        <strain evidence="2 3">NKC21-4</strain>
    </source>
</reference>
<dbReference type="GO" id="GO:0006313">
    <property type="term" value="P:DNA transposition"/>
    <property type="evidence" value="ECO:0007669"/>
    <property type="project" value="InterPro"/>
</dbReference>
<organism evidence="2 3">
    <name type="scientific">Salicibibacter cibi</name>
    <dbReference type="NCBI Taxonomy" id="2743001"/>
    <lineage>
        <taxon>Bacteria</taxon>
        <taxon>Bacillati</taxon>
        <taxon>Bacillota</taxon>
        <taxon>Bacilli</taxon>
        <taxon>Bacillales</taxon>
        <taxon>Bacillaceae</taxon>
        <taxon>Salicibibacter</taxon>
    </lineage>
</organism>
<sequence length="148" mass="17081">MTHDAAVADSFAHQLVTSVRDRAYATIRDFDGLEDDDGFVISLKTSIYTNEREPIPRVTSDHSRVFNDYSVKTGKGKSQSKHRFRIVCFYDDKGNKLRVATNLSALSAEDLADLYKARWQIELFHRFLNQQLNRKKRIPPFTNVLQSQ</sequence>
<evidence type="ECO:0000313" key="2">
    <source>
        <dbReference type="EMBL" id="QQK80432.1"/>
    </source>
</evidence>
<dbReference type="GO" id="GO:0004803">
    <property type="term" value="F:transposase activity"/>
    <property type="evidence" value="ECO:0007669"/>
    <property type="project" value="InterPro"/>
</dbReference>
<dbReference type="EMBL" id="CP054706">
    <property type="protein sequence ID" value="QQK80432.1"/>
    <property type="molecule type" value="Genomic_DNA"/>
</dbReference>
<feature type="domain" description="Transposase IS4-like" evidence="1">
    <location>
        <begin position="7"/>
        <end position="136"/>
    </location>
</feature>
<dbReference type="AlphaFoldDB" id="A0A7T7CFR5"/>
<dbReference type="SUPFAM" id="SSF53098">
    <property type="entry name" value="Ribonuclease H-like"/>
    <property type="match status" value="1"/>
</dbReference>
<dbReference type="PANTHER" id="PTHR33258">
    <property type="entry name" value="TRANSPOSASE INSL FOR INSERTION SEQUENCE ELEMENT IS186A-RELATED"/>
    <property type="match status" value="1"/>
</dbReference>
<dbReference type="PANTHER" id="PTHR33258:SF1">
    <property type="entry name" value="TRANSPOSASE INSL FOR INSERTION SEQUENCE ELEMENT IS186A-RELATED"/>
    <property type="match status" value="1"/>
</dbReference>
<dbReference type="InterPro" id="IPR012337">
    <property type="entry name" value="RNaseH-like_sf"/>
</dbReference>
<protein>
    <submittedName>
        <fullName evidence="2">Transposase</fullName>
    </submittedName>
</protein>
<dbReference type="KEGG" id="scib:HUG20_11360"/>
<dbReference type="RefSeq" id="WP_200084805.1">
    <property type="nucleotide sequence ID" value="NZ_CP054706.1"/>
</dbReference>
<gene>
    <name evidence="2" type="ORF">HUG20_11360</name>
</gene>
<dbReference type="Pfam" id="PF01609">
    <property type="entry name" value="DDE_Tnp_1"/>
    <property type="match status" value="1"/>
</dbReference>
<dbReference type="InterPro" id="IPR002559">
    <property type="entry name" value="Transposase_11"/>
</dbReference>
<proteinExistence type="predicted"/>
<keyword evidence="3" id="KW-1185">Reference proteome</keyword>
<accession>A0A7T7CFR5</accession>
<dbReference type="Proteomes" id="UP000595349">
    <property type="component" value="Chromosome"/>
</dbReference>
<evidence type="ECO:0000259" key="1">
    <source>
        <dbReference type="Pfam" id="PF01609"/>
    </source>
</evidence>
<evidence type="ECO:0000313" key="3">
    <source>
        <dbReference type="Proteomes" id="UP000595349"/>
    </source>
</evidence>
<dbReference type="GO" id="GO:0003677">
    <property type="term" value="F:DNA binding"/>
    <property type="evidence" value="ECO:0007669"/>
    <property type="project" value="InterPro"/>
</dbReference>
<name>A0A7T7CFR5_9BACI</name>